<sequence length="379" mass="44887">MKSKERRKILRKAGDKNFKALNKSFIEFYTLLEKSVFFRKNKKRKYIYMNPEISKMNKIMKLYFKKPQLTFEIDDNMAPIRFETEDGVVISGLKYITDPNSKKWIIGCHWFTGHKYWSLYWAKPFIELGYNVLVFDFRNHGESDSTDLITLGLLESRDLLAAIKYLTDNEKPQTIGLLGMSMGAYIINYLTVTQQEFLKKHKVKFAISESAYGSIETLLSKIWRTRIRRFFNKKIDSKIITDILKSQEKATLYDWTEMSIFDKYEKENVKPAQIPILFIHGNNDRYTPSSDTTRLFINRSRTIKNDELLIYNFCGHCTSLKEHYSQTIYRWLKFENKIINDDNATKKALEKLGIADKIIENNFNESLEISTFYFKEEKE</sequence>
<dbReference type="Proteomes" id="UP001236620">
    <property type="component" value="Unassembled WGS sequence"/>
</dbReference>
<dbReference type="SUPFAM" id="SSF53474">
    <property type="entry name" value="alpha/beta-Hydrolases"/>
    <property type="match status" value="1"/>
</dbReference>
<dbReference type="EMBL" id="JAUSWP010000005">
    <property type="protein sequence ID" value="MDQ0567951.1"/>
    <property type="molecule type" value="Genomic_DNA"/>
</dbReference>
<proteinExistence type="predicted"/>
<dbReference type="InterPro" id="IPR029058">
    <property type="entry name" value="AB_hydrolase_fold"/>
</dbReference>
<dbReference type="InterPro" id="IPR052920">
    <property type="entry name" value="DNA-binding_regulatory"/>
</dbReference>
<dbReference type="Pfam" id="PF03959">
    <property type="entry name" value="FSH1"/>
    <property type="match status" value="1"/>
</dbReference>
<evidence type="ECO:0000313" key="2">
    <source>
        <dbReference type="EMBL" id="MDQ0567951.1"/>
    </source>
</evidence>
<evidence type="ECO:0000259" key="1">
    <source>
        <dbReference type="Pfam" id="PF03959"/>
    </source>
</evidence>
<feature type="domain" description="Serine hydrolase" evidence="1">
    <location>
        <begin position="160"/>
        <end position="296"/>
    </location>
</feature>
<dbReference type="PANTHER" id="PTHR43358">
    <property type="entry name" value="ALPHA/BETA-HYDROLASE"/>
    <property type="match status" value="1"/>
</dbReference>
<dbReference type="PANTHER" id="PTHR43358:SF4">
    <property type="entry name" value="ALPHA_BETA HYDROLASE FOLD-1 DOMAIN-CONTAINING PROTEIN"/>
    <property type="match status" value="1"/>
</dbReference>
<protein>
    <submittedName>
        <fullName evidence="2">Pimeloyl-ACP methyl ester carboxylesterase</fullName>
    </submittedName>
</protein>
<accession>A0ABU0NET2</accession>
<dbReference type="InterPro" id="IPR005645">
    <property type="entry name" value="FSH-like_dom"/>
</dbReference>
<dbReference type="Gene3D" id="3.40.50.1820">
    <property type="entry name" value="alpha/beta hydrolase"/>
    <property type="match status" value="1"/>
</dbReference>
<keyword evidence="3" id="KW-1185">Reference proteome</keyword>
<evidence type="ECO:0000313" key="3">
    <source>
        <dbReference type="Proteomes" id="UP001236620"/>
    </source>
</evidence>
<gene>
    <name evidence="2" type="ORF">J2Z63_000598</name>
</gene>
<name>A0ABU0NET2_9MOLU</name>
<dbReference type="RefSeq" id="WP_307445109.1">
    <property type="nucleotide sequence ID" value="NZ_JAUSWP010000005.1"/>
</dbReference>
<organism evidence="2 3">
    <name type="scientific">Mycoplasma yeatsii</name>
    <dbReference type="NCBI Taxonomy" id="51365"/>
    <lineage>
        <taxon>Bacteria</taxon>
        <taxon>Bacillati</taxon>
        <taxon>Mycoplasmatota</taxon>
        <taxon>Mollicutes</taxon>
        <taxon>Mycoplasmataceae</taxon>
        <taxon>Mycoplasma</taxon>
    </lineage>
</organism>
<reference evidence="2" key="1">
    <citation type="submission" date="2023-07" db="EMBL/GenBank/DDBJ databases">
        <title>Genomic Encyclopedia of Type Strains, Phase IV (KMG-IV): sequencing the most valuable type-strain genomes for metagenomic binning, comparative biology and taxonomic classification.</title>
        <authorList>
            <person name="Goeker M."/>
        </authorList>
    </citation>
    <scope>NUCLEOTIDE SEQUENCE [LARGE SCALE GENOMIC DNA]</scope>
    <source>
        <strain evidence="2">DSM 22019</strain>
    </source>
</reference>
<comment type="caution">
    <text evidence="2">The sequence shown here is derived from an EMBL/GenBank/DDBJ whole genome shotgun (WGS) entry which is preliminary data.</text>
</comment>